<evidence type="ECO:0000256" key="9">
    <source>
        <dbReference type="ARBA" id="ARBA00022723"/>
    </source>
</evidence>
<keyword evidence="8 19" id="KW-0812">Transmembrane</keyword>
<evidence type="ECO:0000256" key="1">
    <source>
        <dbReference type="ARBA" id="ARBA00001947"/>
    </source>
</evidence>
<dbReference type="SUPFAM" id="SSF55856">
    <property type="entry name" value="Cytochrome b5-like heme/steroid binding domain"/>
    <property type="match status" value="1"/>
</dbReference>
<evidence type="ECO:0000256" key="16">
    <source>
        <dbReference type="ARBA" id="ARBA00023098"/>
    </source>
</evidence>
<feature type="domain" description="Cytochrome b5 heme-binding" evidence="20">
    <location>
        <begin position="37"/>
        <end position="116"/>
    </location>
</feature>
<dbReference type="InterPro" id="IPR018506">
    <property type="entry name" value="Cyt_B5_heme-BS"/>
</dbReference>
<feature type="transmembrane region" description="Helical" evidence="19">
    <location>
        <begin position="229"/>
        <end position="251"/>
    </location>
</feature>
<evidence type="ECO:0000256" key="3">
    <source>
        <dbReference type="ARBA" id="ARBA00004991"/>
    </source>
</evidence>
<dbReference type="Pfam" id="PF00173">
    <property type="entry name" value="Cyt-b5"/>
    <property type="match status" value="1"/>
</dbReference>
<keyword evidence="12" id="KW-0862">Zinc</keyword>
<comment type="similarity">
    <text evidence="5">Belongs to the sterol desaturase family. SCS7 subfamily.</text>
</comment>
<evidence type="ECO:0000256" key="2">
    <source>
        <dbReference type="ARBA" id="ARBA00004477"/>
    </source>
</evidence>
<comment type="pathway">
    <text evidence="3">Sphingolipid metabolism.</text>
</comment>
<evidence type="ECO:0000259" key="20">
    <source>
        <dbReference type="PROSITE" id="PS50255"/>
    </source>
</evidence>
<keyword evidence="10" id="KW-0256">Endoplasmic reticulum</keyword>
<dbReference type="SMART" id="SM01117">
    <property type="entry name" value="Cyt-b5"/>
    <property type="match status" value="1"/>
</dbReference>
<protein>
    <recommendedName>
        <fullName evidence="20">Cytochrome b5 heme-binding domain-containing protein</fullName>
    </recommendedName>
</protein>
<feature type="transmembrane region" description="Helical" evidence="19">
    <location>
        <begin position="315"/>
        <end position="331"/>
    </location>
</feature>
<comment type="caution">
    <text evidence="21">The sequence shown here is derived from an EMBL/GenBank/DDBJ whole genome shotgun (WGS) entry which is preliminary data.</text>
</comment>
<dbReference type="Proteomes" id="UP001159427">
    <property type="component" value="Unassembled WGS sequence"/>
</dbReference>
<keyword evidence="6" id="KW-0444">Lipid biosynthesis</keyword>
<evidence type="ECO:0000256" key="15">
    <source>
        <dbReference type="ARBA" id="ARBA00023004"/>
    </source>
</evidence>
<sequence length="390" mass="44770">FPGKLQTILDFTPYTTHNPYTSTKAQMAEGVATDSNLPLFSAEEVQQHNTEKDAWIIHRGKVYDVSEFLERHPGGKDILLAYAGQDVTVLMIQEELHKHTTFAYGWLGKYLIGRLKDDELGDEFDSTTRENLPMDGWREDLVDWNKAILPQVGKLGPNYLNWVHSPVDRPLRLFESDFVEFFSTTPWYVVPIIWIPTMLYMCYLSIQDLTAGDGVQNIDPYFVDSKTKVASVFSALFLCGLLLWSFIEYCLHRFLFHLINHVPADDPFWITIHFFLHGQHHKVPFDSGRLVFPPVAAGVLASMFYYLFITCLPPAIAKSIFAGGLLGYIMYDMMHYYLHHGSPTPGSYLHQLKKYHVSHHFEDQQKGFGISSKLWDYPFGTFPEKLVKAA</sequence>
<organism evidence="21 22">
    <name type="scientific">Porites evermanni</name>
    <dbReference type="NCBI Taxonomy" id="104178"/>
    <lineage>
        <taxon>Eukaryota</taxon>
        <taxon>Metazoa</taxon>
        <taxon>Cnidaria</taxon>
        <taxon>Anthozoa</taxon>
        <taxon>Hexacorallia</taxon>
        <taxon>Scleractinia</taxon>
        <taxon>Fungiina</taxon>
        <taxon>Poritidae</taxon>
        <taxon>Porites</taxon>
    </lineage>
</organism>
<dbReference type="InterPro" id="IPR014430">
    <property type="entry name" value="Scs7"/>
</dbReference>
<evidence type="ECO:0000256" key="18">
    <source>
        <dbReference type="ARBA" id="ARBA00023160"/>
    </source>
</evidence>
<feature type="transmembrane region" description="Helical" evidence="19">
    <location>
        <begin position="290"/>
        <end position="309"/>
    </location>
</feature>
<keyword evidence="11" id="KW-0276">Fatty acid metabolism</keyword>
<proteinExistence type="inferred from homology"/>
<comment type="cofactor">
    <cofactor evidence="1">
        <name>Zn(2+)</name>
        <dbReference type="ChEBI" id="CHEBI:29105"/>
    </cofactor>
</comment>
<keyword evidence="16" id="KW-0443">Lipid metabolism</keyword>
<evidence type="ECO:0000256" key="6">
    <source>
        <dbReference type="ARBA" id="ARBA00022516"/>
    </source>
</evidence>
<evidence type="ECO:0000256" key="14">
    <source>
        <dbReference type="ARBA" id="ARBA00023002"/>
    </source>
</evidence>
<dbReference type="Pfam" id="PF04116">
    <property type="entry name" value="FA_hydroxylase"/>
    <property type="match status" value="1"/>
</dbReference>
<dbReference type="InterPro" id="IPR036400">
    <property type="entry name" value="Cyt_B5-like_heme/steroid_sf"/>
</dbReference>
<keyword evidence="7" id="KW-0349">Heme</keyword>
<dbReference type="PANTHER" id="PTHR12863">
    <property type="entry name" value="FATTY ACID HYDROXYLASE"/>
    <property type="match status" value="1"/>
</dbReference>
<evidence type="ECO:0000256" key="17">
    <source>
        <dbReference type="ARBA" id="ARBA00023136"/>
    </source>
</evidence>
<evidence type="ECO:0000313" key="21">
    <source>
        <dbReference type="EMBL" id="CAH3020521.1"/>
    </source>
</evidence>
<dbReference type="EMBL" id="CALNXI010000150">
    <property type="protein sequence ID" value="CAH3020521.1"/>
    <property type="molecule type" value="Genomic_DNA"/>
</dbReference>
<evidence type="ECO:0000256" key="19">
    <source>
        <dbReference type="SAM" id="Phobius"/>
    </source>
</evidence>
<dbReference type="InterPro" id="IPR001199">
    <property type="entry name" value="Cyt_B5-like_heme/steroid-bd"/>
</dbReference>
<keyword evidence="18" id="KW-0275">Fatty acid biosynthesis</keyword>
<reference evidence="21 22" key="1">
    <citation type="submission" date="2022-05" db="EMBL/GenBank/DDBJ databases">
        <authorList>
            <consortium name="Genoscope - CEA"/>
            <person name="William W."/>
        </authorList>
    </citation>
    <scope>NUCLEOTIDE SEQUENCE [LARGE SCALE GENOMIC DNA]</scope>
</reference>
<dbReference type="PROSITE" id="PS50255">
    <property type="entry name" value="CYTOCHROME_B5_2"/>
    <property type="match status" value="1"/>
</dbReference>
<keyword evidence="22" id="KW-1185">Reference proteome</keyword>
<dbReference type="PANTHER" id="PTHR12863:SF1">
    <property type="entry name" value="FATTY ACID 2-HYDROXYLASE"/>
    <property type="match status" value="1"/>
</dbReference>
<keyword evidence="17 19" id="KW-0472">Membrane</keyword>
<evidence type="ECO:0000256" key="7">
    <source>
        <dbReference type="ARBA" id="ARBA00022617"/>
    </source>
</evidence>
<dbReference type="PROSITE" id="PS00191">
    <property type="entry name" value="CYTOCHROME_B5_1"/>
    <property type="match status" value="1"/>
</dbReference>
<dbReference type="PIRSF" id="PIRSF005149">
    <property type="entry name" value="IPC-B_HD"/>
    <property type="match status" value="1"/>
</dbReference>
<name>A0ABN8LV77_9CNID</name>
<keyword evidence="15" id="KW-0408">Iron</keyword>
<dbReference type="PRINTS" id="PR00363">
    <property type="entry name" value="CYTOCHROMEB5"/>
</dbReference>
<evidence type="ECO:0000256" key="11">
    <source>
        <dbReference type="ARBA" id="ARBA00022832"/>
    </source>
</evidence>
<comment type="subcellular location">
    <subcellularLocation>
        <location evidence="2">Endoplasmic reticulum membrane</location>
        <topology evidence="2">Multi-pass membrane protein</topology>
    </subcellularLocation>
</comment>
<comment type="pathway">
    <text evidence="4">Lipid metabolism.</text>
</comment>
<dbReference type="InterPro" id="IPR006694">
    <property type="entry name" value="Fatty_acid_hydroxylase"/>
</dbReference>
<accession>A0ABN8LV77</accession>
<evidence type="ECO:0000313" key="22">
    <source>
        <dbReference type="Proteomes" id="UP001159427"/>
    </source>
</evidence>
<keyword evidence="13 19" id="KW-1133">Transmembrane helix</keyword>
<feature type="transmembrane region" description="Helical" evidence="19">
    <location>
        <begin position="187"/>
        <end position="206"/>
    </location>
</feature>
<feature type="non-terminal residue" evidence="21">
    <location>
        <position position="1"/>
    </location>
</feature>
<evidence type="ECO:0000256" key="4">
    <source>
        <dbReference type="ARBA" id="ARBA00005189"/>
    </source>
</evidence>
<dbReference type="Gene3D" id="3.10.120.10">
    <property type="entry name" value="Cytochrome b5-like heme/steroid binding domain"/>
    <property type="match status" value="1"/>
</dbReference>
<keyword evidence="9" id="KW-0479">Metal-binding</keyword>
<gene>
    <name evidence="21" type="ORF">PEVE_00007553</name>
</gene>
<evidence type="ECO:0000256" key="8">
    <source>
        <dbReference type="ARBA" id="ARBA00022692"/>
    </source>
</evidence>
<keyword evidence="14" id="KW-0560">Oxidoreductase</keyword>
<evidence type="ECO:0000256" key="13">
    <source>
        <dbReference type="ARBA" id="ARBA00022989"/>
    </source>
</evidence>
<evidence type="ECO:0000256" key="12">
    <source>
        <dbReference type="ARBA" id="ARBA00022833"/>
    </source>
</evidence>
<evidence type="ECO:0000256" key="10">
    <source>
        <dbReference type="ARBA" id="ARBA00022824"/>
    </source>
</evidence>
<evidence type="ECO:0000256" key="5">
    <source>
        <dbReference type="ARBA" id="ARBA00005747"/>
    </source>
</evidence>